<keyword evidence="3" id="KW-1185">Reference proteome</keyword>
<proteinExistence type="predicted"/>
<evidence type="ECO:0008006" key="4">
    <source>
        <dbReference type="Google" id="ProtNLM"/>
    </source>
</evidence>
<dbReference type="Proteomes" id="UP001234178">
    <property type="component" value="Unassembled WGS sequence"/>
</dbReference>
<name>A0ABQ9ZIG0_9CRUS</name>
<reference evidence="2 3" key="1">
    <citation type="journal article" date="2023" name="Nucleic Acids Res.">
        <title>The hologenome of Daphnia magna reveals possible DNA methylation and microbiome-mediated evolution of the host genome.</title>
        <authorList>
            <person name="Chaturvedi A."/>
            <person name="Li X."/>
            <person name="Dhandapani V."/>
            <person name="Marshall H."/>
            <person name="Kissane S."/>
            <person name="Cuenca-Cambronero M."/>
            <person name="Asole G."/>
            <person name="Calvet F."/>
            <person name="Ruiz-Romero M."/>
            <person name="Marangio P."/>
            <person name="Guigo R."/>
            <person name="Rago D."/>
            <person name="Mirbahai L."/>
            <person name="Eastwood N."/>
            <person name="Colbourne J.K."/>
            <person name="Zhou J."/>
            <person name="Mallon E."/>
            <person name="Orsini L."/>
        </authorList>
    </citation>
    <scope>NUCLEOTIDE SEQUENCE [LARGE SCALE GENOMIC DNA]</scope>
    <source>
        <strain evidence="2">LRV0_1</strain>
    </source>
</reference>
<dbReference type="EMBL" id="JAOYFB010000004">
    <property type="protein sequence ID" value="KAK4012712.1"/>
    <property type="molecule type" value="Genomic_DNA"/>
</dbReference>
<keyword evidence="1" id="KW-0732">Signal</keyword>
<sequence>MLAALMVCYMALNGGVVLRAAGFRCIEAKALSKNLTEFVITRLFSYVIVNVEDSKDVLLKFSRTVKDYFIQVVLRAVSVHGTVSTVLKKNVFFCCFPETFMTHQFRHSRRGSLYYLKKIRQCSTFVMLLIAELQ</sequence>
<comment type="caution">
    <text evidence="2">The sequence shown here is derived from an EMBL/GenBank/DDBJ whole genome shotgun (WGS) entry which is preliminary data.</text>
</comment>
<evidence type="ECO:0000313" key="3">
    <source>
        <dbReference type="Proteomes" id="UP001234178"/>
    </source>
</evidence>
<evidence type="ECO:0000313" key="2">
    <source>
        <dbReference type="EMBL" id="KAK4012712.1"/>
    </source>
</evidence>
<evidence type="ECO:0000256" key="1">
    <source>
        <dbReference type="SAM" id="SignalP"/>
    </source>
</evidence>
<organism evidence="2 3">
    <name type="scientific">Daphnia magna</name>
    <dbReference type="NCBI Taxonomy" id="35525"/>
    <lineage>
        <taxon>Eukaryota</taxon>
        <taxon>Metazoa</taxon>
        <taxon>Ecdysozoa</taxon>
        <taxon>Arthropoda</taxon>
        <taxon>Crustacea</taxon>
        <taxon>Branchiopoda</taxon>
        <taxon>Diplostraca</taxon>
        <taxon>Cladocera</taxon>
        <taxon>Anomopoda</taxon>
        <taxon>Daphniidae</taxon>
        <taxon>Daphnia</taxon>
    </lineage>
</organism>
<gene>
    <name evidence="2" type="ORF">OUZ56_024947</name>
</gene>
<feature type="signal peptide" evidence="1">
    <location>
        <begin position="1"/>
        <end position="22"/>
    </location>
</feature>
<feature type="chain" id="PRO_5046732730" description="Secreted protein" evidence="1">
    <location>
        <begin position="23"/>
        <end position="134"/>
    </location>
</feature>
<accession>A0ABQ9ZIG0</accession>
<protein>
    <recommendedName>
        <fullName evidence="4">Secreted protein</fullName>
    </recommendedName>
</protein>